<evidence type="ECO:0000313" key="3">
    <source>
        <dbReference type="Proteomes" id="UP000589716"/>
    </source>
</evidence>
<gene>
    <name evidence="2" type="primary">aac(3)-I</name>
    <name evidence="2" type="ORF">H0I39_16745</name>
</gene>
<evidence type="ECO:0000313" key="2">
    <source>
        <dbReference type="EMBL" id="NZA02967.1"/>
    </source>
</evidence>
<keyword evidence="3" id="KW-1185">Reference proteome</keyword>
<protein>
    <submittedName>
        <fullName evidence="2">AAC(3)-I family aminoglycoside N-acetyltransferase</fullName>
    </submittedName>
</protein>
<evidence type="ECO:0000259" key="1">
    <source>
        <dbReference type="PROSITE" id="PS51186"/>
    </source>
</evidence>
<dbReference type="CDD" id="cd04301">
    <property type="entry name" value="NAT_SF"/>
    <property type="match status" value="1"/>
</dbReference>
<proteinExistence type="predicted"/>
<accession>A0A853IXS5</accession>
<dbReference type="EMBL" id="JACCKX010000001">
    <property type="protein sequence ID" value="NZA02967.1"/>
    <property type="molecule type" value="Genomic_DNA"/>
</dbReference>
<dbReference type="AlphaFoldDB" id="A0A853IXS5"/>
<dbReference type="Pfam" id="PF00583">
    <property type="entry name" value="Acetyltransf_1"/>
    <property type="match status" value="1"/>
</dbReference>
<comment type="caution">
    <text evidence="2">The sequence shown here is derived from an EMBL/GenBank/DDBJ whole genome shotgun (WGS) entry which is preliminary data.</text>
</comment>
<dbReference type="NCBIfam" id="NF033083">
    <property type="entry name" value="AAC_3_I"/>
    <property type="match status" value="1"/>
</dbReference>
<organism evidence="2 3">
    <name type="scientific">Ottowia beijingensis</name>
    <dbReference type="NCBI Taxonomy" id="1207057"/>
    <lineage>
        <taxon>Bacteria</taxon>
        <taxon>Pseudomonadati</taxon>
        <taxon>Pseudomonadota</taxon>
        <taxon>Betaproteobacteria</taxon>
        <taxon>Burkholderiales</taxon>
        <taxon>Comamonadaceae</taxon>
        <taxon>Ottowia</taxon>
    </lineage>
</organism>
<reference evidence="2 3" key="1">
    <citation type="submission" date="2020-07" db="EMBL/GenBank/DDBJ databases">
        <authorList>
            <person name="Maaloum M."/>
        </authorList>
    </citation>
    <scope>NUCLEOTIDE SEQUENCE [LARGE SCALE GENOMIC DNA]</scope>
    <source>
        <strain evidence="2 3">GCS-AN-3</strain>
    </source>
</reference>
<dbReference type="InterPro" id="IPR016181">
    <property type="entry name" value="Acyl_CoA_acyltransferase"/>
</dbReference>
<keyword evidence="2" id="KW-0808">Transferase</keyword>
<dbReference type="InterPro" id="IPR000182">
    <property type="entry name" value="GNAT_dom"/>
</dbReference>
<dbReference type="GO" id="GO:0016747">
    <property type="term" value="F:acyltransferase activity, transferring groups other than amino-acyl groups"/>
    <property type="evidence" value="ECO:0007669"/>
    <property type="project" value="InterPro"/>
</dbReference>
<dbReference type="PANTHER" id="PTHR43072:SF52">
    <property type="entry name" value="GCN5-RELATED N-ACETYLTRANSFERASE"/>
    <property type="match status" value="1"/>
</dbReference>
<dbReference type="PROSITE" id="PS51186">
    <property type="entry name" value="GNAT"/>
    <property type="match status" value="1"/>
</dbReference>
<dbReference type="RefSeq" id="WP_180551239.1">
    <property type="nucleotide sequence ID" value="NZ_JACCKX010000001.1"/>
</dbReference>
<sequence length="155" mass="16893">MAFAVHHLGVDDVPLMDAMRAMFGAAFEDEATYLGKPPSADEARAWLAREGVIALAAVEDGAVIGGLVAYVLPKFEQARSEIYLYDLAVDAAHRRRGVATALIRHLQAMAAERGAWVIFVQADQGDDAAIALYTRLGTREDVLHFDIPPRPHPSR</sequence>
<name>A0A853IXS5_9BURK</name>
<dbReference type="PANTHER" id="PTHR43072">
    <property type="entry name" value="N-ACETYLTRANSFERASE"/>
    <property type="match status" value="1"/>
</dbReference>
<dbReference type="Proteomes" id="UP000589716">
    <property type="component" value="Unassembled WGS sequence"/>
</dbReference>
<feature type="domain" description="N-acetyltransferase" evidence="1">
    <location>
        <begin position="11"/>
        <end position="155"/>
    </location>
</feature>
<dbReference type="Gene3D" id="3.40.630.30">
    <property type="match status" value="1"/>
</dbReference>
<dbReference type="SUPFAM" id="SSF55729">
    <property type="entry name" value="Acyl-CoA N-acyltransferases (Nat)"/>
    <property type="match status" value="1"/>
</dbReference>